<proteinExistence type="predicted"/>
<dbReference type="EMBL" id="NMUH01003492">
    <property type="protein sequence ID" value="MQM05867.1"/>
    <property type="molecule type" value="Genomic_DNA"/>
</dbReference>
<protein>
    <submittedName>
        <fullName evidence="1">Uncharacterized protein</fullName>
    </submittedName>
</protein>
<sequence length="184" mass="20036">MIERLWESIIDIWTRLDHQAPVQPIAVVPPIVGEAVLVAPPPPPPGVEVPPVVPILRAVPARPASAEESTTLVEKFLQLGHLRTLEVPTQIQQSIGQSYSCYIPVARICTEVVEVEDANTVCREDRGHHYLARVLEGISLHLLPSSDIADQEGAVLDFAVGESVSVRVPDEVYGVEQICPVSHP</sequence>
<dbReference type="Proteomes" id="UP000652761">
    <property type="component" value="Unassembled WGS sequence"/>
</dbReference>
<dbReference type="AlphaFoldDB" id="A0A843WEK5"/>
<evidence type="ECO:0000313" key="2">
    <source>
        <dbReference type="Proteomes" id="UP000652761"/>
    </source>
</evidence>
<reference evidence="1" key="1">
    <citation type="submission" date="2017-07" db="EMBL/GenBank/DDBJ databases">
        <title>Taro Niue Genome Assembly and Annotation.</title>
        <authorList>
            <person name="Atibalentja N."/>
            <person name="Keating K."/>
            <person name="Fields C.J."/>
        </authorList>
    </citation>
    <scope>NUCLEOTIDE SEQUENCE</scope>
    <source>
        <strain evidence="1">Niue_2</strain>
        <tissue evidence="1">Leaf</tissue>
    </source>
</reference>
<gene>
    <name evidence="1" type="ORF">Taro_038682</name>
</gene>
<organism evidence="1 2">
    <name type="scientific">Colocasia esculenta</name>
    <name type="common">Wild taro</name>
    <name type="synonym">Arum esculentum</name>
    <dbReference type="NCBI Taxonomy" id="4460"/>
    <lineage>
        <taxon>Eukaryota</taxon>
        <taxon>Viridiplantae</taxon>
        <taxon>Streptophyta</taxon>
        <taxon>Embryophyta</taxon>
        <taxon>Tracheophyta</taxon>
        <taxon>Spermatophyta</taxon>
        <taxon>Magnoliopsida</taxon>
        <taxon>Liliopsida</taxon>
        <taxon>Araceae</taxon>
        <taxon>Aroideae</taxon>
        <taxon>Colocasieae</taxon>
        <taxon>Colocasia</taxon>
    </lineage>
</organism>
<name>A0A843WEK5_COLES</name>
<comment type="caution">
    <text evidence="1">The sequence shown here is derived from an EMBL/GenBank/DDBJ whole genome shotgun (WGS) entry which is preliminary data.</text>
</comment>
<accession>A0A843WEK5</accession>
<evidence type="ECO:0000313" key="1">
    <source>
        <dbReference type="EMBL" id="MQM05867.1"/>
    </source>
</evidence>
<keyword evidence="2" id="KW-1185">Reference proteome</keyword>